<dbReference type="PANTHER" id="PTHR43792">
    <property type="entry name" value="GNAT FAMILY, PUTATIVE (AFU_ORTHOLOGUE AFUA_3G00765)-RELATED-RELATED"/>
    <property type="match status" value="1"/>
</dbReference>
<dbReference type="EC" id="2.3.-.-" evidence="2"/>
<dbReference type="EMBL" id="JBHSMS010000059">
    <property type="protein sequence ID" value="MFC5513072.1"/>
    <property type="molecule type" value="Genomic_DNA"/>
</dbReference>
<dbReference type="Proteomes" id="UP001596031">
    <property type="component" value="Unassembled WGS sequence"/>
</dbReference>
<accession>A0ABW0PMT7</accession>
<sequence>MIVLQTERLRLRHMTDDDAAFMLALLNDPAYHRFIGDRGVRTVEAARDYMRNGAMAMVARLGFGFYIVERKEDGRPIGVSGLAKRDFLDDVDIGYAFLPEYGRQGYAIEAAVGVLAHARALGLKRLVASVRPDNSASIRVLEKLGLRFERSFQAPQTACELHLFAMEIA</sequence>
<feature type="domain" description="N-acetyltransferase" evidence="1">
    <location>
        <begin position="9"/>
        <end position="166"/>
    </location>
</feature>
<organism evidence="2 3">
    <name type="scientific">Massilia jejuensis</name>
    <dbReference type="NCBI Taxonomy" id="648894"/>
    <lineage>
        <taxon>Bacteria</taxon>
        <taxon>Pseudomonadati</taxon>
        <taxon>Pseudomonadota</taxon>
        <taxon>Betaproteobacteria</taxon>
        <taxon>Burkholderiales</taxon>
        <taxon>Oxalobacteraceae</taxon>
        <taxon>Telluria group</taxon>
        <taxon>Massilia</taxon>
    </lineage>
</organism>
<gene>
    <name evidence="2" type="ORF">ACFPOU_18385</name>
</gene>
<dbReference type="InterPro" id="IPR000182">
    <property type="entry name" value="GNAT_dom"/>
</dbReference>
<dbReference type="InterPro" id="IPR016181">
    <property type="entry name" value="Acyl_CoA_acyltransferase"/>
</dbReference>
<evidence type="ECO:0000259" key="1">
    <source>
        <dbReference type="PROSITE" id="PS51186"/>
    </source>
</evidence>
<dbReference type="Gene3D" id="3.40.630.30">
    <property type="match status" value="1"/>
</dbReference>
<dbReference type="Pfam" id="PF13302">
    <property type="entry name" value="Acetyltransf_3"/>
    <property type="match status" value="1"/>
</dbReference>
<name>A0ABW0PMT7_9BURK</name>
<comment type="caution">
    <text evidence="2">The sequence shown here is derived from an EMBL/GenBank/DDBJ whole genome shotgun (WGS) entry which is preliminary data.</text>
</comment>
<protein>
    <submittedName>
        <fullName evidence="2">GNAT family N-acetyltransferase</fullName>
        <ecNumber evidence="2">2.3.-.-</ecNumber>
    </submittedName>
</protein>
<dbReference type="RefSeq" id="WP_379724532.1">
    <property type="nucleotide sequence ID" value="NZ_JBHSMS010000059.1"/>
</dbReference>
<reference evidence="3" key="1">
    <citation type="journal article" date="2019" name="Int. J. Syst. Evol. Microbiol.">
        <title>The Global Catalogue of Microorganisms (GCM) 10K type strain sequencing project: providing services to taxonomists for standard genome sequencing and annotation.</title>
        <authorList>
            <consortium name="The Broad Institute Genomics Platform"/>
            <consortium name="The Broad Institute Genome Sequencing Center for Infectious Disease"/>
            <person name="Wu L."/>
            <person name="Ma J."/>
        </authorList>
    </citation>
    <scope>NUCLEOTIDE SEQUENCE [LARGE SCALE GENOMIC DNA]</scope>
    <source>
        <strain evidence="3">CCUG 38813</strain>
    </source>
</reference>
<keyword evidence="2" id="KW-0012">Acyltransferase</keyword>
<evidence type="ECO:0000313" key="3">
    <source>
        <dbReference type="Proteomes" id="UP001596031"/>
    </source>
</evidence>
<keyword evidence="2" id="KW-0808">Transferase</keyword>
<dbReference type="GO" id="GO:0016746">
    <property type="term" value="F:acyltransferase activity"/>
    <property type="evidence" value="ECO:0007669"/>
    <property type="project" value="UniProtKB-KW"/>
</dbReference>
<dbReference type="PANTHER" id="PTHR43792:SF1">
    <property type="entry name" value="N-ACETYLTRANSFERASE DOMAIN-CONTAINING PROTEIN"/>
    <property type="match status" value="1"/>
</dbReference>
<dbReference type="SUPFAM" id="SSF55729">
    <property type="entry name" value="Acyl-CoA N-acyltransferases (Nat)"/>
    <property type="match status" value="1"/>
</dbReference>
<evidence type="ECO:0000313" key="2">
    <source>
        <dbReference type="EMBL" id="MFC5513072.1"/>
    </source>
</evidence>
<keyword evidence="3" id="KW-1185">Reference proteome</keyword>
<dbReference type="InterPro" id="IPR051531">
    <property type="entry name" value="N-acetyltransferase"/>
</dbReference>
<dbReference type="PROSITE" id="PS51186">
    <property type="entry name" value="GNAT"/>
    <property type="match status" value="1"/>
</dbReference>
<proteinExistence type="predicted"/>